<dbReference type="PANTHER" id="PTHR11586:SF47">
    <property type="entry name" value="NUCLEIC ACID-BINDING, OB-FOLD-LIKE PROTEIN"/>
    <property type="match status" value="1"/>
</dbReference>
<comment type="caution">
    <text evidence="5">The sequence shown here is derived from an EMBL/GenBank/DDBJ whole genome shotgun (WGS) entry which is preliminary data.</text>
</comment>
<accession>A0A9P0YLD7</accession>
<evidence type="ECO:0000313" key="6">
    <source>
        <dbReference type="Proteomes" id="UP001152484"/>
    </source>
</evidence>
<dbReference type="SUPFAM" id="SSF50249">
    <property type="entry name" value="Nucleic acid-binding proteins"/>
    <property type="match status" value="1"/>
</dbReference>
<evidence type="ECO:0000259" key="4">
    <source>
        <dbReference type="PROSITE" id="PS50886"/>
    </source>
</evidence>
<protein>
    <recommendedName>
        <fullName evidence="4">tRNA-binding domain-containing protein</fullName>
    </recommendedName>
</protein>
<reference evidence="5" key="1">
    <citation type="submission" date="2022-07" db="EMBL/GenBank/DDBJ databases">
        <authorList>
            <person name="Macas J."/>
            <person name="Novak P."/>
            <person name="Neumann P."/>
        </authorList>
    </citation>
    <scope>NUCLEOTIDE SEQUENCE</scope>
</reference>
<dbReference type="OrthoDB" id="19141at2759"/>
<dbReference type="InterPro" id="IPR012340">
    <property type="entry name" value="NA-bd_OB-fold"/>
</dbReference>
<dbReference type="Pfam" id="PF01588">
    <property type="entry name" value="tRNA_bind"/>
    <property type="match status" value="1"/>
</dbReference>
<keyword evidence="6" id="KW-1185">Reference proteome</keyword>
<name>A0A9P0YLD7_CUSEU</name>
<dbReference type="PROSITE" id="PS50886">
    <property type="entry name" value="TRBD"/>
    <property type="match status" value="1"/>
</dbReference>
<organism evidence="5 6">
    <name type="scientific">Cuscuta europaea</name>
    <name type="common">European dodder</name>
    <dbReference type="NCBI Taxonomy" id="41803"/>
    <lineage>
        <taxon>Eukaryota</taxon>
        <taxon>Viridiplantae</taxon>
        <taxon>Streptophyta</taxon>
        <taxon>Embryophyta</taxon>
        <taxon>Tracheophyta</taxon>
        <taxon>Spermatophyta</taxon>
        <taxon>Magnoliopsida</taxon>
        <taxon>eudicotyledons</taxon>
        <taxon>Gunneridae</taxon>
        <taxon>Pentapetalae</taxon>
        <taxon>asterids</taxon>
        <taxon>lamiids</taxon>
        <taxon>Solanales</taxon>
        <taxon>Convolvulaceae</taxon>
        <taxon>Cuscuteae</taxon>
        <taxon>Cuscuta</taxon>
        <taxon>Cuscuta subgen. Cuscuta</taxon>
    </lineage>
</organism>
<proteinExistence type="predicted"/>
<dbReference type="EMBL" id="CAMAPE010000005">
    <property type="protein sequence ID" value="CAH9066894.1"/>
    <property type="molecule type" value="Genomic_DNA"/>
</dbReference>
<dbReference type="AlphaFoldDB" id="A0A9P0YLD7"/>
<evidence type="ECO:0000256" key="1">
    <source>
        <dbReference type="ARBA" id="ARBA00022555"/>
    </source>
</evidence>
<evidence type="ECO:0000313" key="5">
    <source>
        <dbReference type="EMBL" id="CAH9066894.1"/>
    </source>
</evidence>
<dbReference type="PANTHER" id="PTHR11586">
    <property type="entry name" value="TRNA-AMINOACYLATION COFACTOR ARC1 FAMILY MEMBER"/>
    <property type="match status" value="1"/>
</dbReference>
<dbReference type="InterPro" id="IPR051270">
    <property type="entry name" value="Tyrosine-tRNA_ligase_regulator"/>
</dbReference>
<dbReference type="GO" id="GO:0000049">
    <property type="term" value="F:tRNA binding"/>
    <property type="evidence" value="ECO:0007669"/>
    <property type="project" value="UniProtKB-UniRule"/>
</dbReference>
<feature type="domain" description="TRNA-binding" evidence="4">
    <location>
        <begin position="126"/>
        <end position="229"/>
    </location>
</feature>
<dbReference type="FunFam" id="2.40.50.140:FF:000225">
    <property type="entry name" value="tyrosine--tRNA ligase, cytoplasmic"/>
    <property type="match status" value="1"/>
</dbReference>
<dbReference type="CDD" id="cd02799">
    <property type="entry name" value="tRNA_bind_EMAP-II_like"/>
    <property type="match status" value="1"/>
</dbReference>
<evidence type="ECO:0000256" key="3">
    <source>
        <dbReference type="PROSITE-ProRule" id="PRU00209"/>
    </source>
</evidence>
<dbReference type="Proteomes" id="UP001152484">
    <property type="component" value="Unassembled WGS sequence"/>
</dbReference>
<sequence length="294" mass="32475">MVGANNVLKGTSTFLLFSASASSSRPLLPPILNALPNSISIANRPRFHPLNRSIFLRYNEKLAAAFSPYGRRGRRLVLSRNFYSGSSISASSCSKEDDIENPAASVSRSVDSSSLNHQPTLEIKDAANTLDIRVGKILRVWKHDEADSLYVEEVDIGEPQPRIICSGLVNYIPLQHLQDRYVIVLANLKPRNMRGVKSCGMLMAASNESHQNVELLMPPEGSVPGERVWFGCDDEKDTLPEAATPNQVQKKKIWEWVQPQLRTSDSYVVMLGPHCMRTPLGVVFCSSLANANVS</sequence>
<keyword evidence="2 3" id="KW-0694">RNA-binding</keyword>
<dbReference type="InterPro" id="IPR002547">
    <property type="entry name" value="tRNA-bd_dom"/>
</dbReference>
<dbReference type="Gene3D" id="2.40.50.140">
    <property type="entry name" value="Nucleic acid-binding proteins"/>
    <property type="match status" value="1"/>
</dbReference>
<keyword evidence="1 3" id="KW-0820">tRNA-binding</keyword>
<evidence type="ECO:0000256" key="2">
    <source>
        <dbReference type="ARBA" id="ARBA00022884"/>
    </source>
</evidence>
<gene>
    <name evidence="5" type="ORF">CEURO_LOCUS2442</name>
</gene>